<dbReference type="EMBL" id="WTPX01000081">
    <property type="protein sequence ID" value="NNJ26493.1"/>
    <property type="molecule type" value="Genomic_DNA"/>
</dbReference>
<feature type="region of interest" description="Disordered" evidence="5">
    <location>
        <begin position="1"/>
        <end position="59"/>
    </location>
</feature>
<evidence type="ECO:0000259" key="7">
    <source>
        <dbReference type="Pfam" id="PF00924"/>
    </source>
</evidence>
<evidence type="ECO:0000256" key="2">
    <source>
        <dbReference type="ARBA" id="ARBA00022692"/>
    </source>
</evidence>
<comment type="subcellular location">
    <subcellularLocation>
        <location evidence="1">Membrane</location>
    </subcellularLocation>
</comment>
<dbReference type="RefSeq" id="WP_206678699.1">
    <property type="nucleotide sequence ID" value="NZ_WTPX01000081.1"/>
</dbReference>
<evidence type="ECO:0000256" key="3">
    <source>
        <dbReference type="ARBA" id="ARBA00022989"/>
    </source>
</evidence>
<reference evidence="8 9" key="1">
    <citation type="journal article" date="2020" name="Syst. Appl. Microbiol.">
        <title>Alienimonas chondri sp. nov., a novel planctomycete isolated from the biofilm of the red alga Chondrus crispus.</title>
        <authorList>
            <person name="Vitorino I."/>
            <person name="Albuquerque L."/>
            <person name="Wiegand S."/>
            <person name="Kallscheuer N."/>
            <person name="da Costa M.S."/>
            <person name="Lobo-da-Cunha A."/>
            <person name="Jogler C."/>
            <person name="Lage O.M."/>
        </authorList>
    </citation>
    <scope>NUCLEOTIDE SEQUENCE [LARGE SCALE GENOMIC DNA]</scope>
    <source>
        <strain evidence="8 9">LzC2</strain>
    </source>
</reference>
<dbReference type="Pfam" id="PF00924">
    <property type="entry name" value="MS_channel_2nd"/>
    <property type="match status" value="1"/>
</dbReference>
<dbReference type="InterPro" id="IPR045275">
    <property type="entry name" value="MscS_archaea/bacteria_type"/>
</dbReference>
<sequence>MDELPPDAPRPVPDAPVPNAPAPEAPAPEAPAPEAPAPTPDAPTSEGDGASEEIAETVVEGADATGDALNDLADAFAKAFQKIGEGAGDSPDSAAEEAGEEAVRLINDLQDISFWRIGLIVAGTWLAIWLLRKALPYLADRGPSQLRLTLLGAVPIARLALLTLAILWVGQLVFNITLQNFLVVAGAVGVALGFAFKDYASSLIAGIVAVFERPYRPGDWIRMGDDYGEVISVGLRTVVIRTPADDVVAAPHSKIWTENVANSNDGARTLLCVADFYLAPDHDADRVREALSDVALTSAYLSFGKPVAVMLSETPWGTHYKVKAYPFDMRDQFAFVSDLTVRGKRAVADAGGTEIAAPAPGPTV</sequence>
<feature type="domain" description="Mechanosensitive ion channel MscS" evidence="7">
    <location>
        <begin position="198"/>
        <end position="264"/>
    </location>
</feature>
<gene>
    <name evidence="8" type="ORF">LzC2_25810</name>
</gene>
<organism evidence="8 9">
    <name type="scientific">Alienimonas chondri</name>
    <dbReference type="NCBI Taxonomy" id="2681879"/>
    <lineage>
        <taxon>Bacteria</taxon>
        <taxon>Pseudomonadati</taxon>
        <taxon>Planctomycetota</taxon>
        <taxon>Planctomycetia</taxon>
        <taxon>Planctomycetales</taxon>
        <taxon>Planctomycetaceae</taxon>
        <taxon>Alienimonas</taxon>
    </lineage>
</organism>
<keyword evidence="2 6" id="KW-0812">Transmembrane</keyword>
<dbReference type="InterPro" id="IPR006685">
    <property type="entry name" value="MscS_channel_2nd"/>
</dbReference>
<evidence type="ECO:0000256" key="1">
    <source>
        <dbReference type="ARBA" id="ARBA00004370"/>
    </source>
</evidence>
<accession>A0ABX1VFB7</accession>
<dbReference type="Gene3D" id="1.10.287.1260">
    <property type="match status" value="1"/>
</dbReference>
<evidence type="ECO:0000256" key="4">
    <source>
        <dbReference type="ARBA" id="ARBA00023136"/>
    </source>
</evidence>
<dbReference type="PANTHER" id="PTHR30221">
    <property type="entry name" value="SMALL-CONDUCTANCE MECHANOSENSITIVE CHANNEL"/>
    <property type="match status" value="1"/>
</dbReference>
<evidence type="ECO:0000256" key="6">
    <source>
        <dbReference type="SAM" id="Phobius"/>
    </source>
</evidence>
<dbReference type="Proteomes" id="UP000609651">
    <property type="component" value="Unassembled WGS sequence"/>
</dbReference>
<evidence type="ECO:0000256" key="5">
    <source>
        <dbReference type="SAM" id="MobiDB-lite"/>
    </source>
</evidence>
<name>A0ABX1VFB7_9PLAN</name>
<dbReference type="SUPFAM" id="SSF50182">
    <property type="entry name" value="Sm-like ribonucleoproteins"/>
    <property type="match status" value="1"/>
</dbReference>
<keyword evidence="9" id="KW-1185">Reference proteome</keyword>
<feature type="transmembrane region" description="Helical" evidence="6">
    <location>
        <begin position="113"/>
        <end position="131"/>
    </location>
</feature>
<protein>
    <recommendedName>
        <fullName evidence="7">Mechanosensitive ion channel MscS domain-containing protein</fullName>
    </recommendedName>
</protein>
<feature type="transmembrane region" description="Helical" evidence="6">
    <location>
        <begin position="151"/>
        <end position="170"/>
    </location>
</feature>
<dbReference type="Gene3D" id="2.30.30.60">
    <property type="match status" value="1"/>
</dbReference>
<comment type="caution">
    <text evidence="8">The sequence shown here is derived from an EMBL/GenBank/DDBJ whole genome shotgun (WGS) entry which is preliminary data.</text>
</comment>
<feature type="transmembrane region" description="Helical" evidence="6">
    <location>
        <begin position="176"/>
        <end position="196"/>
    </location>
</feature>
<proteinExistence type="predicted"/>
<evidence type="ECO:0000313" key="9">
    <source>
        <dbReference type="Proteomes" id="UP000609651"/>
    </source>
</evidence>
<dbReference type="InterPro" id="IPR023408">
    <property type="entry name" value="MscS_beta-dom_sf"/>
</dbReference>
<feature type="compositionally biased region" description="Pro residues" evidence="5">
    <location>
        <begin position="1"/>
        <end position="41"/>
    </location>
</feature>
<evidence type="ECO:0000313" key="8">
    <source>
        <dbReference type="EMBL" id="NNJ26493.1"/>
    </source>
</evidence>
<keyword evidence="4 6" id="KW-0472">Membrane</keyword>
<keyword evidence="3 6" id="KW-1133">Transmembrane helix</keyword>
<dbReference type="PANTHER" id="PTHR30221:SF1">
    <property type="entry name" value="SMALL-CONDUCTANCE MECHANOSENSITIVE CHANNEL"/>
    <property type="match status" value="1"/>
</dbReference>
<dbReference type="InterPro" id="IPR010920">
    <property type="entry name" value="LSM_dom_sf"/>
</dbReference>